<keyword evidence="1" id="KW-0378">Hydrolase</keyword>
<feature type="chain" id="PRO_5012057188" evidence="2">
    <location>
        <begin position="23"/>
        <end position="682"/>
    </location>
</feature>
<dbReference type="EMBL" id="FXWL01000002">
    <property type="protein sequence ID" value="SMQ76246.1"/>
    <property type="molecule type" value="Genomic_DNA"/>
</dbReference>
<evidence type="ECO:0000259" key="3">
    <source>
        <dbReference type="Pfam" id="PF00326"/>
    </source>
</evidence>
<dbReference type="GO" id="GO:0006508">
    <property type="term" value="P:proteolysis"/>
    <property type="evidence" value="ECO:0007669"/>
    <property type="project" value="InterPro"/>
</dbReference>
<accession>A0A1Y6FPT1</accession>
<dbReference type="RefSeq" id="WP_165760610.1">
    <property type="nucleotide sequence ID" value="NZ_FXWL01000002.1"/>
</dbReference>
<dbReference type="Proteomes" id="UP000194469">
    <property type="component" value="Unassembled WGS sequence"/>
</dbReference>
<protein>
    <submittedName>
        <fullName evidence="4">Dipeptidyl aminopeptidase/acylaminoacyl peptidase</fullName>
    </submittedName>
</protein>
<evidence type="ECO:0000313" key="4">
    <source>
        <dbReference type="EMBL" id="SMQ76246.1"/>
    </source>
</evidence>
<dbReference type="GO" id="GO:0004252">
    <property type="term" value="F:serine-type endopeptidase activity"/>
    <property type="evidence" value="ECO:0007669"/>
    <property type="project" value="TreeGrafter"/>
</dbReference>
<dbReference type="PANTHER" id="PTHR42776:SF27">
    <property type="entry name" value="DIPEPTIDYL PEPTIDASE FAMILY MEMBER 6"/>
    <property type="match status" value="1"/>
</dbReference>
<keyword evidence="2" id="KW-0732">Signal</keyword>
<dbReference type="SUPFAM" id="SSF82171">
    <property type="entry name" value="DPP6 N-terminal domain-like"/>
    <property type="match status" value="1"/>
</dbReference>
<evidence type="ECO:0000256" key="2">
    <source>
        <dbReference type="SAM" id="SignalP"/>
    </source>
</evidence>
<dbReference type="GeneID" id="303002401"/>
<proteinExistence type="predicted"/>
<dbReference type="Gene3D" id="3.40.50.1820">
    <property type="entry name" value="alpha/beta hydrolase"/>
    <property type="match status" value="1"/>
</dbReference>
<dbReference type="InterPro" id="IPR011042">
    <property type="entry name" value="6-blade_b-propeller_TolB-like"/>
</dbReference>
<feature type="signal peptide" evidence="2">
    <location>
        <begin position="1"/>
        <end position="22"/>
    </location>
</feature>
<dbReference type="AlphaFoldDB" id="A0A1Y6FPT1"/>
<organism evidence="4 5">
    <name type="scientific">Sphingopyxis terrae subsp. ummariensis</name>
    <dbReference type="NCBI Taxonomy" id="429001"/>
    <lineage>
        <taxon>Bacteria</taxon>
        <taxon>Pseudomonadati</taxon>
        <taxon>Pseudomonadota</taxon>
        <taxon>Alphaproteobacteria</taxon>
        <taxon>Sphingomonadales</taxon>
        <taxon>Sphingomonadaceae</taxon>
        <taxon>Sphingopyxis</taxon>
    </lineage>
</organism>
<dbReference type="InterPro" id="IPR029058">
    <property type="entry name" value="AB_hydrolase_fold"/>
</dbReference>
<keyword evidence="4" id="KW-0645">Protease</keyword>
<dbReference type="PANTHER" id="PTHR42776">
    <property type="entry name" value="SERINE PEPTIDASE S9 FAMILY MEMBER"/>
    <property type="match status" value="1"/>
</dbReference>
<dbReference type="InterPro" id="IPR001375">
    <property type="entry name" value="Peptidase_S9_cat"/>
</dbReference>
<dbReference type="GO" id="GO:0004177">
    <property type="term" value="F:aminopeptidase activity"/>
    <property type="evidence" value="ECO:0007669"/>
    <property type="project" value="UniProtKB-KW"/>
</dbReference>
<evidence type="ECO:0000256" key="1">
    <source>
        <dbReference type="ARBA" id="ARBA00022801"/>
    </source>
</evidence>
<gene>
    <name evidence="4" type="ORF">SAMN06295984_1689</name>
</gene>
<evidence type="ECO:0000313" key="5">
    <source>
        <dbReference type="Proteomes" id="UP000194469"/>
    </source>
</evidence>
<dbReference type="Pfam" id="PF00326">
    <property type="entry name" value="Peptidase_S9"/>
    <property type="match status" value="1"/>
</dbReference>
<name>A0A1Y6FPT1_9SPHN</name>
<keyword evidence="5" id="KW-1185">Reference proteome</keyword>
<feature type="domain" description="Peptidase S9 prolyl oligopeptidase catalytic" evidence="3">
    <location>
        <begin position="458"/>
        <end position="659"/>
    </location>
</feature>
<reference evidence="5" key="1">
    <citation type="submission" date="2017-04" db="EMBL/GenBank/DDBJ databases">
        <authorList>
            <person name="Varghese N."/>
            <person name="Submissions S."/>
        </authorList>
    </citation>
    <scope>NUCLEOTIDE SEQUENCE [LARGE SCALE GENOMIC DNA]</scope>
    <source>
        <strain evidence="5">UI2</strain>
    </source>
</reference>
<keyword evidence="4" id="KW-0031">Aminopeptidase</keyword>
<sequence length="682" mass="75664">MVKKMFAAALLASAMMMPVAGGAQTSDIVVVAQKGRVDTAVFGKRPFMRDPRLSPDGTKIAVMLSRDGVDNLAYIDLAKPGNPSTLIAKAEEYREAGDRTMGTWRWVGNRTLLVTLLSRENIFGQRADLRRLVAYDLETGKLMPLAWTDAGADAGTILHIDDEKETILLQRGTFKDGSFSPGPEVVEVDVRTGKYKSVMRPNPEVDSWMVDGKGVIRAAVGSDSKGNQRLMYRSNGSETLKTVSNEKDPTFTQSQIVPEIFLDEPDMAYATSNKDNLRRVYKVDMKTLEIVGPPVFQLSRYDVDGLIADESESKLLGVAFTTNKERRKWMDPRLAQIQAFFDEDFGEGNAMITSTNDGDTKLIVRVSETSDPGGYYLYDTESGKMQLLGWTHPILKGAKMNPTESVRYKASDGLEIEAVITYPRHRKSRKNLPVVVMPHGGPYGIRDEEGFGFFPWHQALAELGYVVIQPNYRGSGGYGKDFVKEGRKPDGYGNRMQDDLNDAVTWFGKQGLIDPKRACIMGWSYGGYATARGAQRDGDLWRCAIAGAGVYDFPMMKSYDTNAFGSFGASFQATASDLVDISSARHPEGKWAPILIVAGLRDARIPIEQSRTLVSRLKGAGKKEDVDFRYVEQPKGTHNLPYEDVHIQWLEEAAKWLDRFNPAYVPTDSDKPMPVAVTVDTK</sequence>
<dbReference type="Gene3D" id="2.120.10.30">
    <property type="entry name" value="TolB, C-terminal domain"/>
    <property type="match status" value="1"/>
</dbReference>
<dbReference type="SUPFAM" id="SSF53474">
    <property type="entry name" value="alpha/beta-Hydrolases"/>
    <property type="match status" value="1"/>
</dbReference>